<dbReference type="InterPro" id="IPR017151">
    <property type="entry name" value="Xrn2/3/4"/>
</dbReference>
<dbReference type="InterPro" id="IPR041412">
    <property type="entry name" value="Xrn1_helical"/>
</dbReference>
<feature type="region of interest" description="Disordered" evidence="16">
    <location>
        <begin position="492"/>
        <end position="518"/>
    </location>
</feature>
<evidence type="ECO:0000313" key="18">
    <source>
        <dbReference type="EMBL" id="CRZ01200.1"/>
    </source>
</evidence>
<dbReference type="GO" id="GO:0003723">
    <property type="term" value="F:RNA binding"/>
    <property type="evidence" value="ECO:0007669"/>
    <property type="project" value="TreeGrafter"/>
</dbReference>
<evidence type="ECO:0000256" key="9">
    <source>
        <dbReference type="ARBA" id="ARBA00023015"/>
    </source>
</evidence>
<dbReference type="GO" id="GO:0006364">
    <property type="term" value="P:rRNA processing"/>
    <property type="evidence" value="ECO:0007669"/>
    <property type="project" value="UniProtKB-KW"/>
</dbReference>
<dbReference type="GO" id="GO:0008270">
    <property type="term" value="F:zinc ion binding"/>
    <property type="evidence" value="ECO:0007669"/>
    <property type="project" value="UniProtKB-KW"/>
</dbReference>
<dbReference type="GO" id="GO:0006397">
    <property type="term" value="P:mRNA processing"/>
    <property type="evidence" value="ECO:0007669"/>
    <property type="project" value="UniProtKB-UniRule"/>
</dbReference>
<dbReference type="AlphaFoldDB" id="A0A0H5QGU4"/>
<keyword evidence="15" id="KW-0479">Metal-binding</keyword>
<protein>
    <recommendedName>
        <fullName evidence="14">5'-3' exoribonuclease</fullName>
        <ecNumber evidence="14">3.1.13.-</ecNumber>
    </recommendedName>
</protein>
<dbReference type="EMBL" id="HACM01000758">
    <property type="protein sequence ID" value="CRZ01200.1"/>
    <property type="molecule type" value="Transcribed_RNA"/>
</dbReference>
<evidence type="ECO:0000256" key="4">
    <source>
        <dbReference type="ARBA" id="ARBA00022552"/>
    </source>
</evidence>
<dbReference type="InterPro" id="IPR001878">
    <property type="entry name" value="Znf_CCHC"/>
</dbReference>
<dbReference type="GO" id="GO:0005634">
    <property type="term" value="C:nucleus"/>
    <property type="evidence" value="ECO:0007669"/>
    <property type="project" value="UniProtKB-SubCell"/>
</dbReference>
<keyword evidence="3" id="KW-0806">Transcription termination</keyword>
<evidence type="ECO:0000256" key="11">
    <source>
        <dbReference type="ARBA" id="ARBA00023163"/>
    </source>
</evidence>
<evidence type="ECO:0000256" key="10">
    <source>
        <dbReference type="ARBA" id="ARBA00023054"/>
    </source>
</evidence>
<keyword evidence="8 14" id="KW-0269">Exonuclease</keyword>
<dbReference type="GO" id="GO:0004534">
    <property type="term" value="F:5'-3' RNA exonuclease activity"/>
    <property type="evidence" value="ECO:0007669"/>
    <property type="project" value="UniProtKB-UniRule"/>
</dbReference>
<comment type="subcellular location">
    <subcellularLocation>
        <location evidence="1">Nucleus</location>
    </subcellularLocation>
</comment>
<dbReference type="PIRSF" id="PIRSF037239">
    <property type="entry name" value="Exonuclease_Xrn2"/>
    <property type="match status" value="1"/>
</dbReference>
<feature type="compositionally biased region" description="Polar residues" evidence="16">
    <location>
        <begin position="1047"/>
        <end position="1059"/>
    </location>
</feature>
<evidence type="ECO:0000256" key="14">
    <source>
        <dbReference type="PIRNR" id="PIRNR037239"/>
    </source>
</evidence>
<evidence type="ECO:0000256" key="6">
    <source>
        <dbReference type="ARBA" id="ARBA00022722"/>
    </source>
</evidence>
<keyword evidence="12" id="KW-0539">Nucleus</keyword>
<feature type="region of interest" description="Disordered" evidence="16">
    <location>
        <begin position="999"/>
        <end position="1074"/>
    </location>
</feature>
<feature type="compositionally biased region" description="Basic residues" evidence="16">
    <location>
        <begin position="1061"/>
        <end position="1074"/>
    </location>
</feature>
<evidence type="ECO:0000256" key="2">
    <source>
        <dbReference type="ARBA" id="ARBA00006994"/>
    </source>
</evidence>
<sequence length="1074" mass="122575">MGVPSFYRWLSEKYPKIVTNVVEDDKEGLDTSAPNPNLVEYDNLYLDMNGLIHPCCHPEGKPQPSTEEEMISDVFLYIDRIFAMVRPRRLLYMAIDGVAPRAKMNQQRSRRFRAAQEMEERRVKEDEIRDAWAKEGRPLPPRKQASWDHNVITPGTPFMHKLSQALVFYVNHRLTTDPGWANIQVIFSDATVPGEGEHKIMNFIRVQRAQTEFPPNLKHVIYGMDADLIMLSMATHEPHFTIIRETVLFGKQKGCHTCGQVGHFAADCQGAAKVKETEFDETNAVKDSPFQFLNISVLREYLAHELYVEDLPFQWDLERVIDDFVFLCFFVGNDFLPHLPSLEIREGALDDLMKLYKEKLPVIGGYLTDAGVVNLSRADVIMDHVGLQEAELLRRRHRSEQRNKQRQDQQDRDKQAKKAMKRSRSEPNIVSEETIERRSKSRRHDIPAAIAIGTMTPVLPSVRVRTPHVVGARGRSEVDNASAADALRSSILGKPSLPTDIPVANLPGPETEIDGPLNVSVDPEIQSVEDDDNHRSGVSPADISDEFSVFLKQTLEELNRVPDAPDTIMFHEAGYKDRYYLQKFGFKRPENDADIREVARCYTQGLCWVMLYYYKGCQSWEWFYPYHYAPFASDLRNMDQFDVSLELGKPFSPFSQLMGVLPAASSHCLPPKYRDLMKSPTSPILHFYPTDFKIDLNGKKWAWQAVVLLPFIEQNLLLSTIDGVRHSLTADEQERDCIGADFLFTSSLHSLGNSMAALYLKCGNCDAAELRNFVASIDTSKSGGIVGQISPYLTAARPAATLKLHLGAFSQKLKHNRAVSTKFISPVFTTHKTQLLPGFTPSSPILSTEDFSTVTSFRRYGGRSLMFNSGDNNRAAATGSQQIVSAGGIRMVQHNLPRSRQSDQFHGSYNCNYEYQAHGQDQRFQSRSYPEDGRNPRDRMEYPQSYGRSEHHGDYRHQRHYSYDRDLQASSYHQSRYEPYQSESSYSNDHFHQRYHGYAPESASQRERPIDGDPYRNQNQSGYYQQEYPPYAHHSVIQHPPPAYSNPRRNNLHSSSNSAPYRHHSSNRGSTPRR</sequence>
<evidence type="ECO:0000256" key="13">
    <source>
        <dbReference type="ARBA" id="ARBA00046137"/>
    </source>
</evidence>
<keyword evidence="15" id="KW-0863">Zinc-finger</keyword>
<dbReference type="PROSITE" id="PS50158">
    <property type="entry name" value="ZF_CCHC"/>
    <property type="match status" value="1"/>
</dbReference>
<dbReference type="PANTHER" id="PTHR12341:SF41">
    <property type="entry name" value="5'-3' EXORIBONUCLEASE 2"/>
    <property type="match status" value="1"/>
</dbReference>
<evidence type="ECO:0000256" key="3">
    <source>
        <dbReference type="ARBA" id="ARBA00022472"/>
    </source>
</evidence>
<dbReference type="FunFam" id="3.40.50.12390:FF:000005">
    <property type="entry name" value="5'-3' exoribonuclease 2"/>
    <property type="match status" value="1"/>
</dbReference>
<feature type="region of interest" description="Disordered" evidence="16">
    <location>
        <begin position="393"/>
        <end position="444"/>
    </location>
</feature>
<keyword evidence="9" id="KW-0805">Transcription regulation</keyword>
<feature type="compositionally biased region" description="Basic and acidic residues" evidence="16">
    <location>
        <begin position="400"/>
        <end position="416"/>
    </location>
</feature>
<comment type="function">
    <text evidence="13">Possesses 5'-&gt;3' exoribonuclease activity. Required for the processing of nuclear mRNA and rRNA precursors. May promote the termination of transcription by RNA polymerase II. Essential for vegetative cell growth and chromosome segregation.</text>
</comment>
<evidence type="ECO:0000256" key="5">
    <source>
        <dbReference type="ARBA" id="ARBA00022664"/>
    </source>
</evidence>
<keyword evidence="7 14" id="KW-0378">Hydrolase</keyword>
<keyword evidence="5 14" id="KW-0507">mRNA processing</keyword>
<proteinExistence type="inferred from homology"/>
<accession>A0A0H5QGU4</accession>
<dbReference type="Pfam" id="PF17846">
    <property type="entry name" value="XRN_M"/>
    <property type="match status" value="1"/>
</dbReference>
<keyword evidence="11" id="KW-0804">Transcription</keyword>
<dbReference type="Pfam" id="PF03159">
    <property type="entry name" value="XRN_N"/>
    <property type="match status" value="1"/>
</dbReference>
<dbReference type="CDD" id="cd18673">
    <property type="entry name" value="PIN_XRN1-2-like"/>
    <property type="match status" value="1"/>
</dbReference>
<feature type="region of interest" description="Disordered" evidence="16">
    <location>
        <begin position="917"/>
        <end position="956"/>
    </location>
</feature>
<comment type="function">
    <text evidence="14">Possesses 5'-&gt;3' exoribonuclease activity. May promote termination of transcription by RNA polymerase II.</text>
</comment>
<evidence type="ECO:0000256" key="1">
    <source>
        <dbReference type="ARBA" id="ARBA00004123"/>
    </source>
</evidence>
<dbReference type="SMART" id="SM00343">
    <property type="entry name" value="ZnF_C2HC"/>
    <property type="match status" value="1"/>
</dbReference>
<evidence type="ECO:0000256" key="15">
    <source>
        <dbReference type="PROSITE-ProRule" id="PRU00047"/>
    </source>
</evidence>
<comment type="similarity">
    <text evidence="2 14">Belongs to the 5'-3' exonuclease family. XRN2/RAT1 subfamily.</text>
</comment>
<keyword evidence="15" id="KW-0862">Zinc</keyword>
<keyword evidence="10" id="KW-0175">Coiled coil</keyword>
<dbReference type="GO" id="GO:0000956">
    <property type="term" value="P:nuclear-transcribed mRNA catabolic process"/>
    <property type="evidence" value="ECO:0007669"/>
    <property type="project" value="TreeGrafter"/>
</dbReference>
<dbReference type="InterPro" id="IPR027073">
    <property type="entry name" value="5_3_exoribonuclease"/>
</dbReference>
<dbReference type="FunFam" id="3.40.50.12390:FF:000003">
    <property type="entry name" value="5'-3' exoribonuclease"/>
    <property type="match status" value="1"/>
</dbReference>
<dbReference type="Gene3D" id="1.25.40.1050">
    <property type="match status" value="1"/>
</dbReference>
<reference evidence="18" key="1">
    <citation type="submission" date="2015-04" db="EMBL/GenBank/DDBJ databases">
        <title>The genome sequence of the plant pathogenic Rhizarian Plasmodiophora brassicae reveals insights in its biotrophic life cycle and the origin of chitin synthesis.</title>
        <authorList>
            <person name="Schwelm A."/>
            <person name="Fogelqvist J."/>
            <person name="Knaust A."/>
            <person name="Julke S."/>
            <person name="Lilja T."/>
            <person name="Dhandapani V."/>
            <person name="Bonilla-Rosso G."/>
            <person name="Karlsson M."/>
            <person name="Shevchenko A."/>
            <person name="Choi S.R."/>
            <person name="Kim H.G."/>
            <person name="Park J.Y."/>
            <person name="Lim Y.P."/>
            <person name="Ludwig-Muller J."/>
            <person name="Dixelius C."/>
        </authorList>
    </citation>
    <scope>NUCLEOTIDE SEQUENCE</scope>
    <source>
        <tissue evidence="18">Potato root galls</tissue>
    </source>
</reference>
<feature type="compositionally biased region" description="Basic and acidic residues" evidence="16">
    <location>
        <begin position="929"/>
        <end position="941"/>
    </location>
</feature>
<organism evidence="18">
    <name type="scientific">Spongospora subterranea</name>
    <dbReference type="NCBI Taxonomy" id="70186"/>
    <lineage>
        <taxon>Eukaryota</taxon>
        <taxon>Sar</taxon>
        <taxon>Rhizaria</taxon>
        <taxon>Endomyxa</taxon>
        <taxon>Phytomyxea</taxon>
        <taxon>Plasmodiophorida</taxon>
        <taxon>Plasmodiophoridae</taxon>
        <taxon>Spongospora</taxon>
    </lineage>
</organism>
<evidence type="ECO:0000259" key="17">
    <source>
        <dbReference type="PROSITE" id="PS50158"/>
    </source>
</evidence>
<dbReference type="Pfam" id="PF00098">
    <property type="entry name" value="zf-CCHC"/>
    <property type="match status" value="1"/>
</dbReference>
<dbReference type="EC" id="3.1.13.-" evidence="14"/>
<feature type="compositionally biased region" description="Basic and acidic residues" evidence="16">
    <location>
        <begin position="1004"/>
        <end position="1014"/>
    </location>
</feature>
<feature type="domain" description="CCHC-type" evidence="17">
    <location>
        <begin position="255"/>
        <end position="268"/>
    </location>
</feature>
<dbReference type="Gene3D" id="3.40.50.12390">
    <property type="match status" value="2"/>
</dbReference>
<keyword evidence="6 14" id="KW-0540">Nuclease</keyword>
<dbReference type="FunFam" id="1.25.40.1050:FF:000002">
    <property type="entry name" value="5'-3' exoribonuclease"/>
    <property type="match status" value="1"/>
</dbReference>
<dbReference type="PANTHER" id="PTHR12341">
    <property type="entry name" value="5'-&gt;3' EXORIBONUCLEASE"/>
    <property type="match status" value="1"/>
</dbReference>
<keyword evidence="4" id="KW-0698">rRNA processing</keyword>
<name>A0A0H5QGU4_9EUKA</name>
<evidence type="ECO:0000256" key="16">
    <source>
        <dbReference type="SAM" id="MobiDB-lite"/>
    </source>
</evidence>
<evidence type="ECO:0000256" key="8">
    <source>
        <dbReference type="ARBA" id="ARBA00022839"/>
    </source>
</evidence>
<dbReference type="InterPro" id="IPR004859">
    <property type="entry name" value="Xrn1_N"/>
</dbReference>
<evidence type="ECO:0000256" key="12">
    <source>
        <dbReference type="ARBA" id="ARBA00023242"/>
    </source>
</evidence>
<dbReference type="GO" id="GO:0006353">
    <property type="term" value="P:DNA-templated transcription termination"/>
    <property type="evidence" value="ECO:0007669"/>
    <property type="project" value="UniProtKB-KW"/>
</dbReference>
<evidence type="ECO:0000256" key="7">
    <source>
        <dbReference type="ARBA" id="ARBA00022801"/>
    </source>
</evidence>